<dbReference type="Gene3D" id="3.40.190.10">
    <property type="entry name" value="Periplasmic binding protein-like II"/>
    <property type="match status" value="2"/>
</dbReference>
<dbReference type="PANTHER" id="PTHR30346">
    <property type="entry name" value="TRANSCRIPTIONAL DUAL REGULATOR HCAR-RELATED"/>
    <property type="match status" value="1"/>
</dbReference>
<dbReference type="Gene3D" id="1.10.10.10">
    <property type="entry name" value="Winged helix-like DNA-binding domain superfamily/Winged helix DNA-binding domain"/>
    <property type="match status" value="1"/>
</dbReference>
<name>A0A8J3VDA0_9ACTN</name>
<keyword evidence="4" id="KW-0804">Transcription</keyword>
<evidence type="ECO:0000259" key="5">
    <source>
        <dbReference type="PROSITE" id="PS50931"/>
    </source>
</evidence>
<evidence type="ECO:0000256" key="4">
    <source>
        <dbReference type="ARBA" id="ARBA00023163"/>
    </source>
</evidence>
<evidence type="ECO:0000256" key="2">
    <source>
        <dbReference type="ARBA" id="ARBA00023015"/>
    </source>
</evidence>
<dbReference type="InterPro" id="IPR036390">
    <property type="entry name" value="WH_DNA-bd_sf"/>
</dbReference>
<evidence type="ECO:0000256" key="1">
    <source>
        <dbReference type="ARBA" id="ARBA00009437"/>
    </source>
</evidence>
<evidence type="ECO:0000313" key="7">
    <source>
        <dbReference type="Proteomes" id="UP000612899"/>
    </source>
</evidence>
<comment type="similarity">
    <text evidence="1">Belongs to the LysR transcriptional regulatory family.</text>
</comment>
<dbReference type="Pfam" id="PF03466">
    <property type="entry name" value="LysR_substrate"/>
    <property type="match status" value="1"/>
</dbReference>
<dbReference type="GO" id="GO:0003700">
    <property type="term" value="F:DNA-binding transcription factor activity"/>
    <property type="evidence" value="ECO:0007669"/>
    <property type="project" value="InterPro"/>
</dbReference>
<dbReference type="SUPFAM" id="SSF46785">
    <property type="entry name" value="Winged helix' DNA-binding domain"/>
    <property type="match status" value="1"/>
</dbReference>
<dbReference type="AlphaFoldDB" id="A0A8J3VDA0"/>
<dbReference type="Proteomes" id="UP000612899">
    <property type="component" value="Unassembled WGS sequence"/>
</dbReference>
<dbReference type="GO" id="GO:0003677">
    <property type="term" value="F:DNA binding"/>
    <property type="evidence" value="ECO:0007669"/>
    <property type="project" value="UniProtKB-KW"/>
</dbReference>
<dbReference type="EMBL" id="BONY01000001">
    <property type="protein sequence ID" value="GIH02276.1"/>
    <property type="molecule type" value="Genomic_DNA"/>
</dbReference>
<dbReference type="CDD" id="cd08414">
    <property type="entry name" value="PBP2_LTTR_aromatics_like"/>
    <property type="match status" value="1"/>
</dbReference>
<gene>
    <name evidence="6" type="ORF">Rhe02_03430</name>
</gene>
<dbReference type="PANTHER" id="PTHR30346:SF0">
    <property type="entry name" value="HCA OPERON TRANSCRIPTIONAL ACTIVATOR HCAR"/>
    <property type="match status" value="1"/>
</dbReference>
<reference evidence="6" key="1">
    <citation type="submission" date="2021-01" db="EMBL/GenBank/DDBJ databases">
        <title>Whole genome shotgun sequence of Rhizocola hellebori NBRC 109834.</title>
        <authorList>
            <person name="Komaki H."/>
            <person name="Tamura T."/>
        </authorList>
    </citation>
    <scope>NUCLEOTIDE SEQUENCE</scope>
    <source>
        <strain evidence="6">NBRC 109834</strain>
    </source>
</reference>
<dbReference type="InterPro" id="IPR000847">
    <property type="entry name" value="LysR_HTH_N"/>
</dbReference>
<dbReference type="PROSITE" id="PS50931">
    <property type="entry name" value="HTH_LYSR"/>
    <property type="match status" value="1"/>
</dbReference>
<dbReference type="GO" id="GO:0032993">
    <property type="term" value="C:protein-DNA complex"/>
    <property type="evidence" value="ECO:0007669"/>
    <property type="project" value="TreeGrafter"/>
</dbReference>
<dbReference type="SUPFAM" id="SSF53850">
    <property type="entry name" value="Periplasmic binding protein-like II"/>
    <property type="match status" value="1"/>
</dbReference>
<accession>A0A8J3VDA0</accession>
<dbReference type="InterPro" id="IPR036388">
    <property type="entry name" value="WH-like_DNA-bd_sf"/>
</dbReference>
<keyword evidence="3" id="KW-0238">DNA-binding</keyword>
<keyword evidence="2" id="KW-0805">Transcription regulation</keyword>
<protein>
    <submittedName>
        <fullName evidence="6">LysR family transcriptional regulator</fullName>
    </submittedName>
</protein>
<proteinExistence type="inferred from homology"/>
<evidence type="ECO:0000256" key="3">
    <source>
        <dbReference type="ARBA" id="ARBA00023125"/>
    </source>
</evidence>
<comment type="caution">
    <text evidence="6">The sequence shown here is derived from an EMBL/GenBank/DDBJ whole genome shotgun (WGS) entry which is preliminary data.</text>
</comment>
<organism evidence="6 7">
    <name type="scientific">Rhizocola hellebori</name>
    <dbReference type="NCBI Taxonomy" id="1392758"/>
    <lineage>
        <taxon>Bacteria</taxon>
        <taxon>Bacillati</taxon>
        <taxon>Actinomycetota</taxon>
        <taxon>Actinomycetes</taxon>
        <taxon>Micromonosporales</taxon>
        <taxon>Micromonosporaceae</taxon>
        <taxon>Rhizocola</taxon>
    </lineage>
</organism>
<feature type="domain" description="HTH lysR-type" evidence="5">
    <location>
        <begin position="4"/>
        <end position="61"/>
    </location>
</feature>
<dbReference type="InterPro" id="IPR005119">
    <property type="entry name" value="LysR_subst-bd"/>
</dbReference>
<keyword evidence="7" id="KW-1185">Reference proteome</keyword>
<evidence type="ECO:0000313" key="6">
    <source>
        <dbReference type="EMBL" id="GIH02276.1"/>
    </source>
</evidence>
<sequence>MAAMELRDIEIFLTLAEELHFGRTAQRLRVTPARVSQAIKKQERRVGAPLFDRSPHHVALTPIGQQLHADLKTAYQLIRNGIDTAAATARGPAGTLSLGTFVNHREKIAPVIDLFRQRYPQCELRMREITFNDPFGPLRTGHVDIALLWLPVREPDLTVGAVVYTEPLVLAVASTHPLAVRDTAEIEDLAGLTVPVTENPVPDYWTEAHTPRTTPTGQPIHRGQIVATLEEALTAIAGGEIAALVGQHAITSHPRPGITYVPISDTHTLQYAPIWQTATESPLIRAFEQTAQDATRRP</sequence>
<dbReference type="Pfam" id="PF00126">
    <property type="entry name" value="HTH_1"/>
    <property type="match status" value="1"/>
</dbReference>